<dbReference type="GO" id="GO:0016192">
    <property type="term" value="P:vesicle-mediated transport"/>
    <property type="evidence" value="ECO:0007669"/>
    <property type="project" value="InterPro"/>
</dbReference>
<proteinExistence type="predicted"/>
<evidence type="ECO:0000313" key="2">
    <source>
        <dbReference type="EMBL" id="KAG6516937.1"/>
    </source>
</evidence>
<dbReference type="EMBL" id="JACMSC010000006">
    <property type="protein sequence ID" value="KAG6516937.1"/>
    <property type="molecule type" value="Genomic_DNA"/>
</dbReference>
<accession>A0A8J5H700</accession>
<evidence type="ECO:0000256" key="1">
    <source>
        <dbReference type="SAM" id="Phobius"/>
    </source>
</evidence>
<dbReference type="Pfam" id="PF03311">
    <property type="entry name" value="Cornichon"/>
    <property type="match status" value="1"/>
</dbReference>
<protein>
    <submittedName>
        <fullName evidence="2">Uncharacterized protein</fullName>
    </submittedName>
</protein>
<dbReference type="AlphaFoldDB" id="A0A8J5H700"/>
<comment type="caution">
    <text evidence="2">The sequence shown here is derived from an EMBL/GenBank/DDBJ whole genome shotgun (WGS) entry which is preliminary data.</text>
</comment>
<dbReference type="InterPro" id="IPR003377">
    <property type="entry name" value="Cornichon"/>
</dbReference>
<keyword evidence="1" id="KW-1133">Transmembrane helix</keyword>
<sequence length="69" mass="8585">MRSRTESLICYLIISTYRYQRRQHLIDVTEIFNQLNQEKKRRLFKLINLVILLFLSLFWMIYSILEDDE</sequence>
<reference evidence="2 3" key="1">
    <citation type="submission" date="2020-08" db="EMBL/GenBank/DDBJ databases">
        <title>Plant Genome Project.</title>
        <authorList>
            <person name="Zhang R.-G."/>
        </authorList>
    </citation>
    <scope>NUCLEOTIDE SEQUENCE [LARGE SCALE GENOMIC DNA]</scope>
    <source>
        <tissue evidence="2">Rhizome</tissue>
    </source>
</reference>
<keyword evidence="1" id="KW-0812">Transmembrane</keyword>
<feature type="transmembrane region" description="Helical" evidence="1">
    <location>
        <begin position="46"/>
        <end position="65"/>
    </location>
</feature>
<dbReference type="Proteomes" id="UP000734854">
    <property type="component" value="Unassembled WGS sequence"/>
</dbReference>
<gene>
    <name evidence="2" type="ORF">ZIOFF_020312</name>
</gene>
<name>A0A8J5H700_ZINOF</name>
<organism evidence="2 3">
    <name type="scientific">Zingiber officinale</name>
    <name type="common">Ginger</name>
    <name type="synonym">Amomum zingiber</name>
    <dbReference type="NCBI Taxonomy" id="94328"/>
    <lineage>
        <taxon>Eukaryota</taxon>
        <taxon>Viridiplantae</taxon>
        <taxon>Streptophyta</taxon>
        <taxon>Embryophyta</taxon>
        <taxon>Tracheophyta</taxon>
        <taxon>Spermatophyta</taxon>
        <taxon>Magnoliopsida</taxon>
        <taxon>Liliopsida</taxon>
        <taxon>Zingiberales</taxon>
        <taxon>Zingiberaceae</taxon>
        <taxon>Zingiber</taxon>
    </lineage>
</organism>
<keyword evidence="3" id="KW-1185">Reference proteome</keyword>
<evidence type="ECO:0000313" key="3">
    <source>
        <dbReference type="Proteomes" id="UP000734854"/>
    </source>
</evidence>
<keyword evidence="1" id="KW-0472">Membrane</keyword>